<protein>
    <recommendedName>
        <fullName evidence="2">Glycosyltransferase 2-like domain-containing protein</fullName>
    </recommendedName>
</protein>
<evidence type="ECO:0000259" key="2">
    <source>
        <dbReference type="Pfam" id="PF00535"/>
    </source>
</evidence>
<gene>
    <name evidence="3" type="ORF">Afe05nite_23900</name>
</gene>
<proteinExistence type="inferred from homology"/>
<name>A0A919IY15_9ACTN</name>
<dbReference type="RefSeq" id="WP_203817088.1">
    <property type="nucleotide sequence ID" value="NZ_BAAABP010000071.1"/>
</dbReference>
<feature type="domain" description="Glycosyltransferase 2-like" evidence="2">
    <location>
        <begin position="3"/>
        <end position="122"/>
    </location>
</feature>
<organism evidence="3 4">
    <name type="scientific">Paractinoplanes ferrugineus</name>
    <dbReference type="NCBI Taxonomy" id="113564"/>
    <lineage>
        <taxon>Bacteria</taxon>
        <taxon>Bacillati</taxon>
        <taxon>Actinomycetota</taxon>
        <taxon>Actinomycetes</taxon>
        <taxon>Micromonosporales</taxon>
        <taxon>Micromonosporaceae</taxon>
        <taxon>Paractinoplanes</taxon>
    </lineage>
</organism>
<dbReference type="PANTHER" id="PTHR48090:SF7">
    <property type="entry name" value="RFBJ PROTEIN"/>
    <property type="match status" value="1"/>
</dbReference>
<dbReference type="PANTHER" id="PTHR48090">
    <property type="entry name" value="UNDECAPRENYL-PHOSPHATE 4-DEOXY-4-FORMAMIDO-L-ARABINOSE TRANSFERASE-RELATED"/>
    <property type="match status" value="1"/>
</dbReference>
<dbReference type="Pfam" id="PF00535">
    <property type="entry name" value="Glycos_transf_2"/>
    <property type="match status" value="1"/>
</dbReference>
<dbReference type="AlphaFoldDB" id="A0A919IY15"/>
<accession>A0A919IY15</accession>
<comment type="caution">
    <text evidence="3">The sequence shown here is derived from an EMBL/GenBank/DDBJ whole genome shotgun (WGS) entry which is preliminary data.</text>
</comment>
<dbReference type="EMBL" id="BOMM01000016">
    <property type="protein sequence ID" value="GIE10550.1"/>
    <property type="molecule type" value="Genomic_DNA"/>
</dbReference>
<dbReference type="Gene3D" id="3.90.550.10">
    <property type="entry name" value="Spore Coat Polysaccharide Biosynthesis Protein SpsA, Chain A"/>
    <property type="match status" value="1"/>
</dbReference>
<dbReference type="SUPFAM" id="SSF53448">
    <property type="entry name" value="Nucleotide-diphospho-sugar transferases"/>
    <property type="match status" value="1"/>
</dbReference>
<evidence type="ECO:0000256" key="1">
    <source>
        <dbReference type="ARBA" id="ARBA00006739"/>
    </source>
</evidence>
<reference evidence="3" key="1">
    <citation type="submission" date="2021-01" db="EMBL/GenBank/DDBJ databases">
        <title>Whole genome shotgun sequence of Actinoplanes ferrugineus NBRC 15555.</title>
        <authorList>
            <person name="Komaki H."/>
            <person name="Tamura T."/>
        </authorList>
    </citation>
    <scope>NUCLEOTIDE SEQUENCE</scope>
    <source>
        <strain evidence="3">NBRC 15555</strain>
    </source>
</reference>
<dbReference type="Proteomes" id="UP000598174">
    <property type="component" value="Unassembled WGS sequence"/>
</dbReference>
<dbReference type="InterPro" id="IPR050256">
    <property type="entry name" value="Glycosyltransferase_2"/>
</dbReference>
<dbReference type="InterPro" id="IPR001173">
    <property type="entry name" value="Glyco_trans_2-like"/>
</dbReference>
<keyword evidence="4" id="KW-1185">Reference proteome</keyword>
<evidence type="ECO:0000313" key="3">
    <source>
        <dbReference type="EMBL" id="GIE10550.1"/>
    </source>
</evidence>
<comment type="similarity">
    <text evidence="1">Belongs to the glycosyltransferase 2 family.</text>
</comment>
<evidence type="ECO:0000313" key="4">
    <source>
        <dbReference type="Proteomes" id="UP000598174"/>
    </source>
</evidence>
<dbReference type="CDD" id="cd04179">
    <property type="entry name" value="DPM_DPG-synthase_like"/>
    <property type="match status" value="1"/>
</dbReference>
<sequence length="231" mass="24873">MLVLLPVYRPGPELLRLVRDLRTDDTTVLIVDDGTGPDADHVLGPAEELGCAVLRCFANHGKGVALKTGFRHVLSTFPGQDVVTADGDGQHQGEDVRSVAARAGRGNLVLGVRRFDRMPLRSKFGNTVVRQLFRAATGQSVSDTQTGLRAYPAGLLKWFCEVPGERFEYEMNVLLAAAEAGHRIEEVPIPATYLDGNSGSHFAGVADSTRVVGSLVRHAFATPQPASRMSL</sequence>
<dbReference type="InterPro" id="IPR029044">
    <property type="entry name" value="Nucleotide-diphossugar_trans"/>
</dbReference>